<name>A0A7J7D3C0_TRIWF</name>
<dbReference type="AlphaFoldDB" id="A0A7J7D3C0"/>
<dbReference type="InParanoid" id="A0A7J7D3C0"/>
<dbReference type="EMBL" id="JAAARO010000011">
    <property type="protein sequence ID" value="KAF5740768.1"/>
    <property type="molecule type" value="Genomic_DNA"/>
</dbReference>
<reference evidence="1 2" key="1">
    <citation type="journal article" date="2020" name="Nat. Commun.">
        <title>Genome of Tripterygium wilfordii and identification of cytochrome P450 involved in triptolide biosynthesis.</title>
        <authorList>
            <person name="Tu L."/>
            <person name="Su P."/>
            <person name="Zhang Z."/>
            <person name="Gao L."/>
            <person name="Wang J."/>
            <person name="Hu T."/>
            <person name="Zhou J."/>
            <person name="Zhang Y."/>
            <person name="Zhao Y."/>
            <person name="Liu Y."/>
            <person name="Song Y."/>
            <person name="Tong Y."/>
            <person name="Lu Y."/>
            <person name="Yang J."/>
            <person name="Xu C."/>
            <person name="Jia M."/>
            <person name="Peters R.J."/>
            <person name="Huang L."/>
            <person name="Gao W."/>
        </authorList>
    </citation>
    <scope>NUCLEOTIDE SEQUENCE [LARGE SCALE GENOMIC DNA]</scope>
    <source>
        <strain evidence="2">cv. XIE 37</strain>
        <tissue evidence="1">Leaf</tissue>
    </source>
</reference>
<evidence type="ECO:0000313" key="1">
    <source>
        <dbReference type="EMBL" id="KAF5740768.1"/>
    </source>
</evidence>
<proteinExistence type="predicted"/>
<gene>
    <name evidence="1" type="ORF">HS088_TW11G00846</name>
</gene>
<comment type="caution">
    <text evidence="1">The sequence shown here is derived from an EMBL/GenBank/DDBJ whole genome shotgun (WGS) entry which is preliminary data.</text>
</comment>
<keyword evidence="2" id="KW-1185">Reference proteome</keyword>
<sequence>MTLILVPEFRASMQVFSTHVDLCSLDCILPLSYVHPSLNEYVMTSFQFGLSIVTLHDWNVDYFYANKPTEQLGVEIELAISCIFEKLTLSISPSQSKLLLLPTLNSGKLLCYPHST</sequence>
<organism evidence="1 2">
    <name type="scientific">Tripterygium wilfordii</name>
    <name type="common">Thunder God vine</name>
    <dbReference type="NCBI Taxonomy" id="458696"/>
    <lineage>
        <taxon>Eukaryota</taxon>
        <taxon>Viridiplantae</taxon>
        <taxon>Streptophyta</taxon>
        <taxon>Embryophyta</taxon>
        <taxon>Tracheophyta</taxon>
        <taxon>Spermatophyta</taxon>
        <taxon>Magnoliopsida</taxon>
        <taxon>eudicotyledons</taxon>
        <taxon>Gunneridae</taxon>
        <taxon>Pentapetalae</taxon>
        <taxon>rosids</taxon>
        <taxon>fabids</taxon>
        <taxon>Celastrales</taxon>
        <taxon>Celastraceae</taxon>
        <taxon>Tripterygium</taxon>
    </lineage>
</organism>
<protein>
    <submittedName>
        <fullName evidence="1">Uncharacterized protein</fullName>
    </submittedName>
</protein>
<dbReference type="Proteomes" id="UP000593562">
    <property type="component" value="Unassembled WGS sequence"/>
</dbReference>
<accession>A0A7J7D3C0</accession>
<evidence type="ECO:0000313" key="2">
    <source>
        <dbReference type="Proteomes" id="UP000593562"/>
    </source>
</evidence>